<dbReference type="PANTHER" id="PTHR34041">
    <property type="entry name" value="PHOTOSYSTEM II REPAIR PROTEIN PSB27-H1, CHLOROPLASTIC"/>
    <property type="match status" value="1"/>
</dbReference>
<reference evidence="1 2" key="1">
    <citation type="submission" date="2023-10" db="EMBL/GenBank/DDBJ databases">
        <authorList>
            <person name="Maclean D."/>
            <person name="Macfadyen A."/>
        </authorList>
    </citation>
    <scope>NUCLEOTIDE SEQUENCE [LARGE SCALE GENOMIC DNA]</scope>
</reference>
<keyword evidence="2" id="KW-1185">Reference proteome</keyword>
<proteinExistence type="inferred from homology"/>
<name>A0AAV1IGL4_9CHLO</name>
<dbReference type="AlphaFoldDB" id="A0AAV1IGL4"/>
<organism evidence="1 2">
    <name type="scientific">Coccomyxa viridis</name>
    <dbReference type="NCBI Taxonomy" id="1274662"/>
    <lineage>
        <taxon>Eukaryota</taxon>
        <taxon>Viridiplantae</taxon>
        <taxon>Chlorophyta</taxon>
        <taxon>core chlorophytes</taxon>
        <taxon>Trebouxiophyceae</taxon>
        <taxon>Trebouxiophyceae incertae sedis</taxon>
        <taxon>Coccomyxaceae</taxon>
        <taxon>Coccomyxa</taxon>
    </lineage>
</organism>
<dbReference type="EMBL" id="CAUYUE010000014">
    <property type="protein sequence ID" value="CAK0786219.1"/>
    <property type="molecule type" value="Genomic_DNA"/>
</dbReference>
<dbReference type="HAMAP" id="MF_01481">
    <property type="entry name" value="PSII_Psb27"/>
    <property type="match status" value="1"/>
</dbReference>
<sequence length="177" mass="19086">MALLLPSSSLCARPFGFAASSRSKKARCHNAVMASASARQGSSCRRDMLGSAAAVMMLVNASKAEAFLGIGENSDEVYKADTSKILEQVRTAISLGKEDAAREAAMEDVRKATMDWVAKYRRAGFTGRPSYGNTYTALNALAGHFNSFGTTAPLPKKRLERIEKELDDATKMLGRGR</sequence>
<dbReference type="Gene3D" id="1.20.58.810">
    <property type="entry name" value="Photosystem II Pbs27"/>
    <property type="match status" value="1"/>
</dbReference>
<dbReference type="GO" id="GO:0010206">
    <property type="term" value="P:photosystem II repair"/>
    <property type="evidence" value="ECO:0007669"/>
    <property type="project" value="InterPro"/>
</dbReference>
<evidence type="ECO:0000313" key="1">
    <source>
        <dbReference type="EMBL" id="CAK0786219.1"/>
    </source>
</evidence>
<accession>A0AAV1IGL4</accession>
<dbReference type="InterPro" id="IPR038450">
    <property type="entry name" value="PSII_Psb27_sf"/>
</dbReference>
<dbReference type="GO" id="GO:0009543">
    <property type="term" value="C:chloroplast thylakoid lumen"/>
    <property type="evidence" value="ECO:0007669"/>
    <property type="project" value="TreeGrafter"/>
</dbReference>
<dbReference type="GO" id="GO:0009523">
    <property type="term" value="C:photosystem II"/>
    <property type="evidence" value="ECO:0007669"/>
    <property type="project" value="InterPro"/>
</dbReference>
<dbReference type="Proteomes" id="UP001314263">
    <property type="component" value="Unassembled WGS sequence"/>
</dbReference>
<comment type="caution">
    <text evidence="1">The sequence shown here is derived from an EMBL/GenBank/DDBJ whole genome shotgun (WGS) entry which is preliminary data.</text>
</comment>
<evidence type="ECO:0008006" key="3">
    <source>
        <dbReference type="Google" id="ProtNLM"/>
    </source>
</evidence>
<dbReference type="Pfam" id="PF13326">
    <property type="entry name" value="PSII_Pbs27"/>
    <property type="match status" value="1"/>
</dbReference>
<evidence type="ECO:0000313" key="2">
    <source>
        <dbReference type="Proteomes" id="UP001314263"/>
    </source>
</evidence>
<dbReference type="PANTHER" id="PTHR34041:SF1">
    <property type="entry name" value="PHOTOSYSTEM II REPAIR PROTEIN PSB27-H1, CHLOROPLASTIC"/>
    <property type="match status" value="1"/>
</dbReference>
<gene>
    <name evidence="1" type="ORF">CVIRNUC_009432</name>
</gene>
<dbReference type="InterPro" id="IPR025585">
    <property type="entry name" value="PSII_Psb27"/>
</dbReference>
<dbReference type="GO" id="GO:0010207">
    <property type="term" value="P:photosystem II assembly"/>
    <property type="evidence" value="ECO:0007669"/>
    <property type="project" value="InterPro"/>
</dbReference>
<protein>
    <recommendedName>
        <fullName evidence="3">Photosystem II 11 kDa protein</fullName>
    </recommendedName>
</protein>